<evidence type="ECO:0000256" key="2">
    <source>
        <dbReference type="PROSITE-ProRule" id="PRU00447"/>
    </source>
</evidence>
<dbReference type="SMART" id="SM00266">
    <property type="entry name" value="CAD"/>
    <property type="match status" value="1"/>
</dbReference>
<dbReference type="SUPFAM" id="SSF54277">
    <property type="entry name" value="CAD &amp; PB1 domains"/>
    <property type="match status" value="1"/>
</dbReference>
<dbReference type="EMBL" id="GEDC01020905">
    <property type="protein sequence ID" value="JAS16393.1"/>
    <property type="molecule type" value="Transcribed_RNA"/>
</dbReference>
<proteinExistence type="predicted"/>
<dbReference type="PANTHER" id="PTHR12306:SF15">
    <property type="entry name" value="DNAATION FACTOR-RELATED PROTEIN 1, ISOFORM B-RELATED"/>
    <property type="match status" value="1"/>
</dbReference>
<dbReference type="InterPro" id="IPR003508">
    <property type="entry name" value="CIDE-N_dom"/>
</dbReference>
<gene>
    <name evidence="5" type="ORF">g.5442</name>
    <name evidence="6" type="ORF">g.5443</name>
    <name evidence="4" type="ORF">g.5447</name>
</gene>
<dbReference type="Gene3D" id="3.10.20.10">
    <property type="match status" value="1"/>
</dbReference>
<evidence type="ECO:0000256" key="1">
    <source>
        <dbReference type="ARBA" id="ARBA00022703"/>
    </source>
</evidence>
<dbReference type="Pfam" id="PF02017">
    <property type="entry name" value="CIDE-N"/>
    <property type="match status" value="1"/>
</dbReference>
<reference evidence="6" key="1">
    <citation type="submission" date="2015-12" db="EMBL/GenBank/DDBJ databases">
        <title>De novo transcriptome assembly of four potential Pierce s Disease insect vectors from Arizona vineyards.</title>
        <authorList>
            <person name="Tassone E.E."/>
        </authorList>
    </citation>
    <scope>NUCLEOTIDE SEQUENCE</scope>
</reference>
<name>A0A1B6DP76_9HEMI</name>
<evidence type="ECO:0000259" key="3">
    <source>
        <dbReference type="PROSITE" id="PS51135"/>
    </source>
</evidence>
<keyword evidence="1 2" id="KW-0053">Apoptosis</keyword>
<accession>A0A1B6DP76</accession>
<dbReference type="PANTHER" id="PTHR12306">
    <property type="entry name" value="CELL DEATH ACTIVATOR CIDE"/>
    <property type="match status" value="1"/>
</dbReference>
<evidence type="ECO:0000313" key="4">
    <source>
        <dbReference type="EMBL" id="JAS09456.1"/>
    </source>
</evidence>
<dbReference type="GO" id="GO:0042981">
    <property type="term" value="P:regulation of apoptotic process"/>
    <property type="evidence" value="ECO:0007669"/>
    <property type="project" value="TreeGrafter"/>
</dbReference>
<protein>
    <recommendedName>
        <fullName evidence="3">CIDE-N domain-containing protein</fullName>
    </recommendedName>
</protein>
<feature type="domain" description="CIDE-N" evidence="3">
    <location>
        <begin position="9"/>
        <end position="85"/>
    </location>
</feature>
<evidence type="ECO:0000313" key="5">
    <source>
        <dbReference type="EMBL" id="JAS16393.1"/>
    </source>
</evidence>
<dbReference type="EMBL" id="GEDC01027842">
    <property type="protein sequence ID" value="JAS09456.1"/>
    <property type="molecule type" value="Transcribed_RNA"/>
</dbReference>
<organism evidence="6">
    <name type="scientific">Clastoptera arizonana</name>
    <name type="common">Arizona spittle bug</name>
    <dbReference type="NCBI Taxonomy" id="38151"/>
    <lineage>
        <taxon>Eukaryota</taxon>
        <taxon>Metazoa</taxon>
        <taxon>Ecdysozoa</taxon>
        <taxon>Arthropoda</taxon>
        <taxon>Hexapoda</taxon>
        <taxon>Insecta</taxon>
        <taxon>Pterygota</taxon>
        <taxon>Neoptera</taxon>
        <taxon>Paraneoptera</taxon>
        <taxon>Hemiptera</taxon>
        <taxon>Auchenorrhyncha</taxon>
        <taxon>Cercopoidea</taxon>
        <taxon>Clastopteridae</taxon>
        <taxon>Clastoptera</taxon>
    </lineage>
</organism>
<dbReference type="EMBL" id="GEDC01009813">
    <property type="protein sequence ID" value="JAS27485.1"/>
    <property type="molecule type" value="Transcribed_RNA"/>
</dbReference>
<dbReference type="PROSITE" id="PS51135">
    <property type="entry name" value="CIDE_N"/>
    <property type="match status" value="1"/>
</dbReference>
<dbReference type="AlphaFoldDB" id="A0A1B6DP76"/>
<evidence type="ECO:0000313" key="6">
    <source>
        <dbReference type="EMBL" id="JAS27485.1"/>
    </source>
</evidence>
<dbReference type="CDD" id="cd01615">
    <property type="entry name" value="CIDE_N"/>
    <property type="match status" value="1"/>
</dbReference>
<sequence>MMDSINNSELMPFKVVDSSRERRFGVVASSLQDFVIRAKEKLGMVGGVKVVLEQDGTEVDEEEYFITLERNTSLMLLGQQEKWLPPGRKHRSGDEIDGGRGISGLLTRLHGDIGHVSLLGGCELELLSDMDPESLTDIVPDRLFLDQLKEASGRMLSDKRQAQEALDLLKLYHSASLIHEDVKKRSRVAQ</sequence>
<dbReference type="GO" id="GO:0006915">
    <property type="term" value="P:apoptotic process"/>
    <property type="evidence" value="ECO:0007669"/>
    <property type="project" value="UniProtKB-UniRule"/>
</dbReference>